<keyword evidence="3" id="KW-1003">Cell membrane</keyword>
<evidence type="ECO:0000256" key="1">
    <source>
        <dbReference type="ARBA" id="ARBA00004651"/>
    </source>
</evidence>
<sequence length="147" mass="15662">MSKSVSRLTNLLLSSNGSDIALLLLRIFVGIMMLTHGVAKIENFSALKANFPDPVGLGAGFSLLLITCAEVGCSLLVIVGLVTRLAVIPLIVGMCVAAFLTFPGFTMAASELALLYLSIYITLLIAGPGEYSLDELLRMTLRRKNSN</sequence>
<comment type="similarity">
    <text evidence="2">Belongs to the DoxX family.</text>
</comment>
<evidence type="ECO:0000256" key="7">
    <source>
        <dbReference type="SAM" id="Phobius"/>
    </source>
</evidence>
<dbReference type="PATRIC" id="fig|742725.3.peg.1465"/>
<evidence type="ECO:0000256" key="6">
    <source>
        <dbReference type="ARBA" id="ARBA00023136"/>
    </source>
</evidence>
<dbReference type="Pfam" id="PF07681">
    <property type="entry name" value="DoxX"/>
    <property type="match status" value="1"/>
</dbReference>
<protein>
    <recommendedName>
        <fullName evidence="10">DoxX family protein</fullName>
    </recommendedName>
</protein>
<evidence type="ECO:0000256" key="5">
    <source>
        <dbReference type="ARBA" id="ARBA00022989"/>
    </source>
</evidence>
<feature type="transmembrane region" description="Helical" evidence="7">
    <location>
        <begin position="59"/>
        <end position="79"/>
    </location>
</feature>
<dbReference type="eggNOG" id="COG2259">
    <property type="taxonomic scope" value="Bacteria"/>
</dbReference>
<dbReference type="GeneID" id="92815587"/>
<evidence type="ECO:0000256" key="3">
    <source>
        <dbReference type="ARBA" id="ARBA00022475"/>
    </source>
</evidence>
<dbReference type="Proteomes" id="UP000006008">
    <property type="component" value="Unassembled WGS sequence"/>
</dbReference>
<evidence type="ECO:0008006" key="10">
    <source>
        <dbReference type="Google" id="ProtNLM"/>
    </source>
</evidence>
<feature type="transmembrane region" description="Helical" evidence="7">
    <location>
        <begin position="86"/>
        <end position="107"/>
    </location>
</feature>
<dbReference type="AlphaFoldDB" id="G5H9R8"/>
<comment type="subcellular location">
    <subcellularLocation>
        <location evidence="1">Cell membrane</location>
        <topology evidence="1">Multi-pass membrane protein</topology>
    </subcellularLocation>
</comment>
<keyword evidence="9" id="KW-1185">Reference proteome</keyword>
<evidence type="ECO:0000256" key="2">
    <source>
        <dbReference type="ARBA" id="ARBA00006679"/>
    </source>
</evidence>
<feature type="transmembrane region" description="Helical" evidence="7">
    <location>
        <begin position="20"/>
        <end position="39"/>
    </location>
</feature>
<gene>
    <name evidence="8" type="ORF">HMPREF9450_01383</name>
</gene>
<evidence type="ECO:0000313" key="8">
    <source>
        <dbReference type="EMBL" id="EHB91334.1"/>
    </source>
</evidence>
<keyword evidence="5 7" id="KW-1133">Transmembrane helix</keyword>
<proteinExistence type="inferred from homology"/>
<dbReference type="EMBL" id="ADLD01000013">
    <property type="protein sequence ID" value="EHB91334.1"/>
    <property type="molecule type" value="Genomic_DNA"/>
</dbReference>
<evidence type="ECO:0000256" key="4">
    <source>
        <dbReference type="ARBA" id="ARBA00022692"/>
    </source>
</evidence>
<organism evidence="8 9">
    <name type="scientific">Alistipes indistinctus YIT 12060</name>
    <dbReference type="NCBI Taxonomy" id="742725"/>
    <lineage>
        <taxon>Bacteria</taxon>
        <taxon>Pseudomonadati</taxon>
        <taxon>Bacteroidota</taxon>
        <taxon>Bacteroidia</taxon>
        <taxon>Bacteroidales</taxon>
        <taxon>Rikenellaceae</taxon>
        <taxon>Alistipes</taxon>
    </lineage>
</organism>
<dbReference type="InterPro" id="IPR051907">
    <property type="entry name" value="DoxX-like_oxidoreductase"/>
</dbReference>
<dbReference type="InterPro" id="IPR032808">
    <property type="entry name" value="DoxX"/>
</dbReference>
<keyword evidence="4 7" id="KW-0812">Transmembrane</keyword>
<reference evidence="8 9" key="1">
    <citation type="submission" date="2011-08" db="EMBL/GenBank/DDBJ databases">
        <title>The Genome Sequence of Alistipes indistinctus YIT 12060.</title>
        <authorList>
            <consortium name="The Broad Institute Genome Sequencing Platform"/>
            <person name="Earl A."/>
            <person name="Ward D."/>
            <person name="Feldgarden M."/>
            <person name="Gevers D."/>
            <person name="Morotomi M."/>
            <person name="Young S.K."/>
            <person name="Zeng Q."/>
            <person name="Gargeya S."/>
            <person name="Fitzgerald M."/>
            <person name="Haas B."/>
            <person name="Abouelleil A."/>
            <person name="Alvarado L."/>
            <person name="Arachchi H.M."/>
            <person name="Berlin A."/>
            <person name="Brown A."/>
            <person name="Chapman S.B."/>
            <person name="Chen Z."/>
            <person name="Dunbar C."/>
            <person name="Freedman E."/>
            <person name="Gearin G."/>
            <person name="Gellesch M."/>
            <person name="Goldberg J."/>
            <person name="Griggs A."/>
            <person name="Gujja S."/>
            <person name="Heiman D."/>
            <person name="Howarth C."/>
            <person name="Larson L."/>
            <person name="Lui A."/>
            <person name="MacDonald P.J.P."/>
            <person name="Montmayeur A."/>
            <person name="Murphy C."/>
            <person name="Neiman D."/>
            <person name="Pearson M."/>
            <person name="Priest M."/>
            <person name="Roberts A."/>
            <person name="Saif S."/>
            <person name="Shea T."/>
            <person name="Shenoy N."/>
            <person name="Sisk P."/>
            <person name="Stolte C."/>
            <person name="Sykes S."/>
            <person name="Wortman J."/>
            <person name="Nusbaum C."/>
            <person name="Birren B."/>
        </authorList>
    </citation>
    <scope>NUCLEOTIDE SEQUENCE [LARGE SCALE GENOMIC DNA]</scope>
    <source>
        <strain evidence="8 9">YIT 12060</strain>
    </source>
</reference>
<feature type="transmembrane region" description="Helical" evidence="7">
    <location>
        <begin position="113"/>
        <end position="133"/>
    </location>
</feature>
<name>G5H9R8_9BACT</name>
<dbReference type="PANTHER" id="PTHR33452">
    <property type="entry name" value="OXIDOREDUCTASE CATD-RELATED"/>
    <property type="match status" value="1"/>
</dbReference>
<comment type="caution">
    <text evidence="8">The sequence shown here is derived from an EMBL/GenBank/DDBJ whole genome shotgun (WGS) entry which is preliminary data.</text>
</comment>
<dbReference type="PANTHER" id="PTHR33452:SF1">
    <property type="entry name" value="INNER MEMBRANE PROTEIN YPHA-RELATED"/>
    <property type="match status" value="1"/>
</dbReference>
<evidence type="ECO:0000313" key="9">
    <source>
        <dbReference type="Proteomes" id="UP000006008"/>
    </source>
</evidence>
<keyword evidence="6 7" id="KW-0472">Membrane</keyword>
<dbReference type="HOGENOM" id="CLU_058421_6_5_10"/>
<dbReference type="OrthoDB" id="9813193at2"/>
<dbReference type="GO" id="GO:0005886">
    <property type="term" value="C:plasma membrane"/>
    <property type="evidence" value="ECO:0007669"/>
    <property type="project" value="UniProtKB-SubCell"/>
</dbReference>
<dbReference type="STRING" id="742725.HMPREF9450_01383"/>
<accession>G5H9R8</accession>
<dbReference type="RefSeq" id="WP_009134189.1">
    <property type="nucleotide sequence ID" value="NZ_CP102250.1"/>
</dbReference>